<feature type="compositionally biased region" description="Acidic residues" evidence="1">
    <location>
        <begin position="557"/>
        <end position="569"/>
    </location>
</feature>
<feature type="compositionally biased region" description="Low complexity" evidence="1">
    <location>
        <begin position="410"/>
        <end position="421"/>
    </location>
</feature>
<evidence type="ECO:0000256" key="1">
    <source>
        <dbReference type="SAM" id="MobiDB-lite"/>
    </source>
</evidence>
<comment type="caution">
    <text evidence="2">The sequence shown here is derived from an EMBL/GenBank/DDBJ whole genome shotgun (WGS) entry which is preliminary data.</text>
</comment>
<dbReference type="AlphaFoldDB" id="A0AAD4F194"/>
<feature type="compositionally biased region" description="Low complexity" evidence="1">
    <location>
        <begin position="245"/>
        <end position="259"/>
    </location>
</feature>
<evidence type="ECO:0000313" key="2">
    <source>
        <dbReference type="EMBL" id="KAG7290994.1"/>
    </source>
</evidence>
<organism evidence="2 3">
    <name type="scientific">Staphylotrichum longicolle</name>
    <dbReference type="NCBI Taxonomy" id="669026"/>
    <lineage>
        <taxon>Eukaryota</taxon>
        <taxon>Fungi</taxon>
        <taxon>Dikarya</taxon>
        <taxon>Ascomycota</taxon>
        <taxon>Pezizomycotina</taxon>
        <taxon>Sordariomycetes</taxon>
        <taxon>Sordariomycetidae</taxon>
        <taxon>Sordariales</taxon>
        <taxon>Chaetomiaceae</taxon>
        <taxon>Staphylotrichum</taxon>
    </lineage>
</organism>
<feature type="compositionally biased region" description="Low complexity" evidence="1">
    <location>
        <begin position="32"/>
        <end position="45"/>
    </location>
</feature>
<feature type="region of interest" description="Disordered" evidence="1">
    <location>
        <begin position="183"/>
        <end position="573"/>
    </location>
</feature>
<feature type="compositionally biased region" description="Basic and acidic residues" evidence="1">
    <location>
        <begin position="306"/>
        <end position="321"/>
    </location>
</feature>
<dbReference type="Proteomes" id="UP001197093">
    <property type="component" value="Unassembled WGS sequence"/>
</dbReference>
<feature type="compositionally biased region" description="Basic and acidic residues" evidence="1">
    <location>
        <begin position="96"/>
        <end position="107"/>
    </location>
</feature>
<protein>
    <submittedName>
        <fullName evidence="2">Uncharacterized protein</fullName>
    </submittedName>
</protein>
<feature type="compositionally biased region" description="Acidic residues" evidence="1">
    <location>
        <begin position="541"/>
        <end position="550"/>
    </location>
</feature>
<proteinExistence type="predicted"/>
<name>A0AAD4F194_9PEZI</name>
<evidence type="ECO:0000313" key="3">
    <source>
        <dbReference type="Proteomes" id="UP001197093"/>
    </source>
</evidence>
<reference evidence="2" key="1">
    <citation type="submission" date="2023-02" db="EMBL/GenBank/DDBJ databases">
        <authorList>
            <person name="Palmer J.M."/>
        </authorList>
    </citation>
    <scope>NUCLEOTIDE SEQUENCE</scope>
    <source>
        <strain evidence="2">FW57</strain>
    </source>
</reference>
<accession>A0AAD4F194</accession>
<dbReference type="EMBL" id="JAHCVI010000001">
    <property type="protein sequence ID" value="KAG7290994.1"/>
    <property type="molecule type" value="Genomic_DNA"/>
</dbReference>
<feature type="compositionally biased region" description="Basic and acidic residues" evidence="1">
    <location>
        <begin position="329"/>
        <end position="340"/>
    </location>
</feature>
<feature type="compositionally biased region" description="Basic residues" evidence="1">
    <location>
        <begin position="1"/>
        <end position="10"/>
    </location>
</feature>
<gene>
    <name evidence="2" type="ORF">NEMBOFW57_001001</name>
</gene>
<feature type="region of interest" description="Disordered" evidence="1">
    <location>
        <begin position="1"/>
        <end position="155"/>
    </location>
</feature>
<feature type="compositionally biased region" description="Basic and acidic residues" evidence="1">
    <location>
        <begin position="117"/>
        <end position="134"/>
    </location>
</feature>
<keyword evidence="3" id="KW-1185">Reference proteome</keyword>
<sequence length="615" mass="67766">MPRPRPKRSRVAATRPTKAASPEPEQPLQSSATPPAVAKPATTRTELLGSDIYDVSDREKERMRQRAEATNAPTNSRRTRASEHLGLSSEQAAALEDSRRKRDDAMSRLDNLTSTSRPDHDENPDIEHSRRESVAEIQPRLTDASGLDLDDDLFANLDDSLDDTENAIGETQSGYRSADTSSFNVAMFKRRPRQSSVAGRDDAPIRPSSRGQNTPSISSTLNFGNFRRRAREPSILGTARKPRTQRSQSRASQASRNASVLGDGDDSGPDGESTPLDRTRRKTRASLVNGGSREGSPVLPSRKRKSLESHEDGREKRHAVEAEAEETEEIHQSIEIEVERTPSPPRGRALDRDRFSTPAQEDDPDMAPPLSSSSEGDSPVAWPAFDTLAHRTYTRRPPPRALKTPELDADSSSELSSPPSLTHSPNYKAPPKKKAAPPQKKVTTADLTSLLPRRRNKAFNRNSNSNDPFDLVGSEDDRYDVPAAANNEDEVSYVDSRAARRRKGQPPLGKSTSNRKGKGAEASNGTGKKRAVRTYGAQEDKENDEVEEEIVVASGGEEAEEEEGDELPEAETSQLMRERLGEELQKAVKKFKEVDKWELSFEEVTQSSSPGPDAR</sequence>
<feature type="compositionally biased region" description="Basic and acidic residues" evidence="1">
    <location>
        <begin position="55"/>
        <end position="67"/>
    </location>
</feature>
<feature type="compositionally biased region" description="Polar residues" evidence="1">
    <location>
        <begin position="209"/>
        <end position="223"/>
    </location>
</feature>